<protein>
    <submittedName>
        <fullName evidence="5">Cadherin EGF LAG seven-pass G-type receptor 2</fullName>
    </submittedName>
</protein>
<proteinExistence type="predicted"/>
<dbReference type="Gene3D" id="2.60.40.150">
    <property type="entry name" value="C2 domain"/>
    <property type="match status" value="1"/>
</dbReference>
<dbReference type="Pfam" id="PF00168">
    <property type="entry name" value="C2"/>
    <property type="match status" value="1"/>
</dbReference>
<dbReference type="SUPFAM" id="SSF49562">
    <property type="entry name" value="C2 domain (Calcium/lipid-binding domain, CaLB)"/>
    <property type="match status" value="1"/>
</dbReference>
<dbReference type="PANTHER" id="PTHR45911:SF7">
    <property type="entry name" value="C2 DOMAIN-CONTAINING PROTEIN"/>
    <property type="match status" value="1"/>
</dbReference>
<organism evidence="5 6">
    <name type="scientific">Phytophthora nicotianae</name>
    <name type="common">Potato buckeye rot agent</name>
    <name type="synonym">Phytophthora parasitica</name>
    <dbReference type="NCBI Taxonomy" id="4792"/>
    <lineage>
        <taxon>Eukaryota</taxon>
        <taxon>Sar</taxon>
        <taxon>Stramenopiles</taxon>
        <taxon>Oomycota</taxon>
        <taxon>Peronosporomycetes</taxon>
        <taxon>Peronosporales</taxon>
        <taxon>Peronosporaceae</taxon>
        <taxon>Phytophthora</taxon>
    </lineage>
</organism>
<dbReference type="PROSITE" id="PS50004">
    <property type="entry name" value="C2"/>
    <property type="match status" value="1"/>
</dbReference>
<comment type="caution">
    <text evidence="5">The sequence shown here is derived from an EMBL/GenBank/DDBJ whole genome shotgun (WGS) entry which is preliminary data.</text>
</comment>
<dbReference type="GO" id="GO:0046872">
    <property type="term" value="F:metal ion binding"/>
    <property type="evidence" value="ECO:0007669"/>
    <property type="project" value="UniProtKB-KW"/>
</dbReference>
<dbReference type="PANTHER" id="PTHR45911">
    <property type="entry name" value="C2 DOMAIN-CONTAINING PROTEIN"/>
    <property type="match status" value="1"/>
</dbReference>
<feature type="domain" description="C2" evidence="4">
    <location>
        <begin position="1"/>
        <end position="111"/>
    </location>
</feature>
<gene>
    <name evidence="5" type="ORF">AM588_10005248</name>
</gene>
<dbReference type="AlphaFoldDB" id="A0A0W8D5H2"/>
<dbReference type="SMART" id="SM00239">
    <property type="entry name" value="C2"/>
    <property type="match status" value="1"/>
</dbReference>
<dbReference type="Proteomes" id="UP000054636">
    <property type="component" value="Unassembled WGS sequence"/>
</dbReference>
<keyword evidence="5" id="KW-0675">Receptor</keyword>
<name>A0A0W8D5H2_PHYNI</name>
<evidence type="ECO:0000313" key="5">
    <source>
        <dbReference type="EMBL" id="KUF91651.1"/>
    </source>
</evidence>
<evidence type="ECO:0000313" key="6">
    <source>
        <dbReference type="Proteomes" id="UP000054636"/>
    </source>
</evidence>
<evidence type="ECO:0000256" key="1">
    <source>
        <dbReference type="ARBA" id="ARBA00022723"/>
    </source>
</evidence>
<reference evidence="5 6" key="1">
    <citation type="submission" date="2015-11" db="EMBL/GenBank/DDBJ databases">
        <title>Genomes and virulence difference between two physiological races of Phytophthora nicotianae.</title>
        <authorList>
            <person name="Liu H."/>
            <person name="Ma X."/>
            <person name="Yu H."/>
            <person name="Fang D."/>
            <person name="Li Y."/>
            <person name="Wang X."/>
            <person name="Wang W."/>
            <person name="Dong Y."/>
            <person name="Xiao B."/>
        </authorList>
    </citation>
    <scope>NUCLEOTIDE SEQUENCE [LARGE SCALE GENOMIC DNA]</scope>
    <source>
        <strain evidence="6">race 1</strain>
    </source>
</reference>
<dbReference type="InterPro" id="IPR035892">
    <property type="entry name" value="C2_domain_sf"/>
</dbReference>
<evidence type="ECO:0000256" key="3">
    <source>
        <dbReference type="SAM" id="MobiDB-lite"/>
    </source>
</evidence>
<keyword evidence="1" id="KW-0479">Metal-binding</keyword>
<keyword evidence="2" id="KW-0106">Calcium</keyword>
<dbReference type="EMBL" id="LNFP01000553">
    <property type="protein sequence ID" value="KUF91651.1"/>
    <property type="molecule type" value="Genomic_DNA"/>
</dbReference>
<dbReference type="CDD" id="cd00030">
    <property type="entry name" value="C2"/>
    <property type="match status" value="1"/>
</dbReference>
<accession>A0A0W8D5H2</accession>
<feature type="region of interest" description="Disordered" evidence="3">
    <location>
        <begin position="195"/>
        <end position="225"/>
    </location>
</feature>
<dbReference type="InterPro" id="IPR000008">
    <property type="entry name" value="C2_dom"/>
</dbReference>
<evidence type="ECO:0000259" key="4">
    <source>
        <dbReference type="PROSITE" id="PS50004"/>
    </source>
</evidence>
<sequence length="287" mass="32630">MPQLIVTLLRASNLPVADTFIQGSASDPFVTFQLGDEYLRSSCINEALDPVWQPAETFEFEVPHTSRNVERELLIQVVDNDRFKMDDLLGELRLPLSTFERRPNEAVIETYELTVPEALKSASKCSDKKTTIQLDICFAEETDGQKTLCIWENEDYVDGKWTPSHNNERRHWSTFDLQTSSDNFDQVAPEVPEGLEGSGWAYSTKKGTNMDGSMRVPTRDPGRRPRSLRVTHVVDCGRTIAVLQSPVSELKKPMMLKGSCCEEEIREDCIVLIRKKANQERCNSNRI</sequence>
<evidence type="ECO:0000256" key="2">
    <source>
        <dbReference type="ARBA" id="ARBA00022837"/>
    </source>
</evidence>